<keyword evidence="5" id="KW-0964">Secreted</keyword>
<protein>
    <recommendedName>
        <fullName evidence="4">Mimecan</fullName>
    </recommendedName>
    <alternativeName>
        <fullName evidence="14">Osteoglycin</fullName>
    </alternativeName>
</protein>
<evidence type="ECO:0000256" key="7">
    <source>
        <dbReference type="ARBA" id="ARBA00022614"/>
    </source>
</evidence>
<keyword evidence="9" id="KW-0677">Repeat</keyword>
<evidence type="ECO:0000256" key="5">
    <source>
        <dbReference type="ARBA" id="ARBA00022525"/>
    </source>
</evidence>
<dbReference type="InterPro" id="IPR043547">
    <property type="entry name" value="Mimecan/Epiphycan/Opticin"/>
</dbReference>
<comment type="subcellular location">
    <subcellularLocation>
        <location evidence="2">Secreted</location>
        <location evidence="2">Extracellular space</location>
        <location evidence="2">Extracellular matrix</location>
    </subcellularLocation>
</comment>
<dbReference type="Pfam" id="PF00560">
    <property type="entry name" value="LRR_1"/>
    <property type="match status" value="1"/>
</dbReference>
<evidence type="ECO:0000313" key="16">
    <source>
        <dbReference type="Proteomes" id="UP001066276"/>
    </source>
</evidence>
<comment type="caution">
    <text evidence="15">The sequence shown here is derived from an EMBL/GenBank/DDBJ whole genome shotgun (WGS) entry which is preliminary data.</text>
</comment>
<proteinExistence type="inferred from homology"/>
<gene>
    <name evidence="15" type="ORF">NDU88_007034</name>
</gene>
<dbReference type="Proteomes" id="UP001066276">
    <property type="component" value="Chromosome 9"/>
</dbReference>
<evidence type="ECO:0000256" key="3">
    <source>
        <dbReference type="ARBA" id="ARBA00006912"/>
    </source>
</evidence>
<dbReference type="SUPFAM" id="SSF52058">
    <property type="entry name" value="L domain-like"/>
    <property type="match status" value="1"/>
</dbReference>
<dbReference type="PROSITE" id="PS51450">
    <property type="entry name" value="LRR"/>
    <property type="match status" value="3"/>
</dbReference>
<evidence type="ECO:0000256" key="11">
    <source>
        <dbReference type="ARBA" id="ARBA00023030"/>
    </source>
</evidence>
<keyword evidence="10" id="KW-0654">Proteoglycan</keyword>
<dbReference type="GO" id="GO:0060348">
    <property type="term" value="P:bone development"/>
    <property type="evidence" value="ECO:0007669"/>
    <property type="project" value="TreeGrafter"/>
</dbReference>
<dbReference type="GO" id="GO:0031012">
    <property type="term" value="C:extracellular matrix"/>
    <property type="evidence" value="ECO:0007669"/>
    <property type="project" value="TreeGrafter"/>
</dbReference>
<comment type="function">
    <text evidence="1">Induces bone formation in conjunction with TGF-beta-1 or TGF-beta-2.</text>
</comment>
<reference evidence="15" key="1">
    <citation type="journal article" date="2022" name="bioRxiv">
        <title>Sequencing and chromosome-scale assembly of the giantPleurodeles waltlgenome.</title>
        <authorList>
            <person name="Brown T."/>
            <person name="Elewa A."/>
            <person name="Iarovenko S."/>
            <person name="Subramanian E."/>
            <person name="Araus A.J."/>
            <person name="Petzold A."/>
            <person name="Susuki M."/>
            <person name="Suzuki K.-i.T."/>
            <person name="Hayashi T."/>
            <person name="Toyoda A."/>
            <person name="Oliveira C."/>
            <person name="Osipova E."/>
            <person name="Leigh N.D."/>
            <person name="Simon A."/>
            <person name="Yun M.H."/>
        </authorList>
    </citation>
    <scope>NUCLEOTIDE SEQUENCE</scope>
    <source>
        <strain evidence="15">20211129_DDA</strain>
        <tissue evidence="15">Liver</tissue>
    </source>
</reference>
<accession>A0AAV7N363</accession>
<dbReference type="EMBL" id="JANPWB010000013">
    <property type="protein sequence ID" value="KAJ1109674.1"/>
    <property type="molecule type" value="Genomic_DNA"/>
</dbReference>
<evidence type="ECO:0000256" key="12">
    <source>
        <dbReference type="ARBA" id="ARBA00023157"/>
    </source>
</evidence>
<dbReference type="GO" id="GO:0008083">
    <property type="term" value="F:growth factor activity"/>
    <property type="evidence" value="ECO:0007669"/>
    <property type="project" value="UniProtKB-KW"/>
</dbReference>
<dbReference type="SMART" id="SM00369">
    <property type="entry name" value="LRR_TYP"/>
    <property type="match status" value="4"/>
</dbReference>
<evidence type="ECO:0000256" key="10">
    <source>
        <dbReference type="ARBA" id="ARBA00022974"/>
    </source>
</evidence>
<dbReference type="InterPro" id="IPR032675">
    <property type="entry name" value="LRR_dom_sf"/>
</dbReference>
<keyword evidence="12" id="KW-1015">Disulfide bond</keyword>
<dbReference type="PANTHER" id="PTHR46269">
    <property type="entry name" value="EPIPHYCAN-RELATED"/>
    <property type="match status" value="1"/>
</dbReference>
<evidence type="ECO:0000256" key="14">
    <source>
        <dbReference type="ARBA" id="ARBA00031730"/>
    </source>
</evidence>
<dbReference type="GO" id="GO:0005615">
    <property type="term" value="C:extracellular space"/>
    <property type="evidence" value="ECO:0007669"/>
    <property type="project" value="TreeGrafter"/>
</dbReference>
<dbReference type="InterPro" id="IPR001611">
    <property type="entry name" value="Leu-rich_rpt"/>
</dbReference>
<keyword evidence="8" id="KW-0732">Signal</keyword>
<keyword evidence="6" id="KW-0272">Extracellular matrix</keyword>
<evidence type="ECO:0000256" key="8">
    <source>
        <dbReference type="ARBA" id="ARBA00022729"/>
    </source>
</evidence>
<dbReference type="Gene3D" id="3.80.10.10">
    <property type="entry name" value="Ribonuclease Inhibitor"/>
    <property type="match status" value="3"/>
</dbReference>
<sequence>MARELQSLEASFTRAYLAIEKLRPTRARPIRLRENSLRKSTLSRLPFSISTSPGRYIWGSATMKTAQSVLFVLMCVRLVNLAPSNQQESLNTFDYDTDILEGQLFKSYFEDQSHGAISKKGKGALIRPQKDEATVDLPSTQDADLPTCLLCVCLSGSVYCEETEIEAIPPLPKETSYLYARFNKIKKITAKDFADIPSLKRIDLTGNRIEEIEDGAFAKLNLLEQLSLADNKLTKLPALPANLTSFNANNNRIKSRAIKANAFKKLNNLSYLYLSQNSLESVPLNLPESLRILHLQFNNITSITDDTFCKSNDTRYVRTKMDEIRMEGNPVILGKYPNSFTCLKMLPTGSYF</sequence>
<keyword evidence="11" id="KW-0339">Growth factor</keyword>
<evidence type="ECO:0000256" key="13">
    <source>
        <dbReference type="ARBA" id="ARBA00023180"/>
    </source>
</evidence>
<evidence type="ECO:0000256" key="9">
    <source>
        <dbReference type="ARBA" id="ARBA00022737"/>
    </source>
</evidence>
<evidence type="ECO:0000313" key="15">
    <source>
        <dbReference type="EMBL" id="KAJ1109674.1"/>
    </source>
</evidence>
<dbReference type="AlphaFoldDB" id="A0AAV7N363"/>
<name>A0AAV7N363_PLEWA</name>
<keyword evidence="7" id="KW-0433">Leucine-rich repeat</keyword>
<keyword evidence="13" id="KW-0325">Glycoprotein</keyword>
<evidence type="ECO:0000256" key="2">
    <source>
        <dbReference type="ARBA" id="ARBA00004498"/>
    </source>
</evidence>
<dbReference type="PANTHER" id="PTHR46269:SF1">
    <property type="entry name" value="MIMECAN"/>
    <property type="match status" value="1"/>
</dbReference>
<keyword evidence="16" id="KW-1185">Reference proteome</keyword>
<dbReference type="GO" id="GO:0061975">
    <property type="term" value="P:articular cartilage development"/>
    <property type="evidence" value="ECO:0007669"/>
    <property type="project" value="TreeGrafter"/>
</dbReference>
<evidence type="ECO:0000256" key="6">
    <source>
        <dbReference type="ARBA" id="ARBA00022530"/>
    </source>
</evidence>
<dbReference type="InterPro" id="IPR003591">
    <property type="entry name" value="Leu-rich_rpt_typical-subtyp"/>
</dbReference>
<comment type="similarity">
    <text evidence="3">Belongs to the small leucine-rich proteoglycan (SLRP) family. SLRP class III subfamily.</text>
</comment>
<evidence type="ECO:0000256" key="4">
    <source>
        <dbReference type="ARBA" id="ARBA00018423"/>
    </source>
</evidence>
<dbReference type="Pfam" id="PF13855">
    <property type="entry name" value="LRR_8"/>
    <property type="match status" value="1"/>
</dbReference>
<organism evidence="15 16">
    <name type="scientific">Pleurodeles waltl</name>
    <name type="common">Iberian ribbed newt</name>
    <dbReference type="NCBI Taxonomy" id="8319"/>
    <lineage>
        <taxon>Eukaryota</taxon>
        <taxon>Metazoa</taxon>
        <taxon>Chordata</taxon>
        <taxon>Craniata</taxon>
        <taxon>Vertebrata</taxon>
        <taxon>Euteleostomi</taxon>
        <taxon>Amphibia</taxon>
        <taxon>Batrachia</taxon>
        <taxon>Caudata</taxon>
        <taxon>Salamandroidea</taxon>
        <taxon>Salamandridae</taxon>
        <taxon>Pleurodelinae</taxon>
        <taxon>Pleurodeles</taxon>
    </lineage>
</organism>
<evidence type="ECO:0000256" key="1">
    <source>
        <dbReference type="ARBA" id="ARBA00003759"/>
    </source>
</evidence>